<evidence type="ECO:0000313" key="3">
    <source>
        <dbReference type="Proteomes" id="UP000016931"/>
    </source>
</evidence>
<feature type="signal peptide" evidence="1">
    <location>
        <begin position="1"/>
        <end position="20"/>
    </location>
</feature>
<name>N1QII9_SPHMS</name>
<protein>
    <submittedName>
        <fullName evidence="2">Uncharacterized protein</fullName>
    </submittedName>
</protein>
<dbReference type="HOGENOM" id="CLU_2723833_0_0_1"/>
<dbReference type="EMBL" id="KB456267">
    <property type="protein sequence ID" value="EMF10389.1"/>
    <property type="molecule type" value="Genomic_DNA"/>
</dbReference>
<keyword evidence="1" id="KW-0732">Signal</keyword>
<sequence>MKSALAIIMSLAFGSVFAAAVPIDSASVNVVERREANAEGEKKRREAVADDPNLRNYRLEYYTQDLAAVEKE</sequence>
<dbReference type="RefSeq" id="XP_016758510.1">
    <property type="nucleotide sequence ID" value="XM_016901465.1"/>
</dbReference>
<evidence type="ECO:0000256" key="1">
    <source>
        <dbReference type="SAM" id="SignalP"/>
    </source>
</evidence>
<proteinExistence type="predicted"/>
<reference evidence="2 3" key="1">
    <citation type="journal article" date="2012" name="PLoS Pathog.">
        <title>Diverse lifestyles and strategies of plant pathogenesis encoded in the genomes of eighteen Dothideomycetes fungi.</title>
        <authorList>
            <person name="Ohm R.A."/>
            <person name="Feau N."/>
            <person name="Henrissat B."/>
            <person name="Schoch C.L."/>
            <person name="Horwitz B.A."/>
            <person name="Barry K.W."/>
            <person name="Condon B.J."/>
            <person name="Copeland A.C."/>
            <person name="Dhillon B."/>
            <person name="Glaser F."/>
            <person name="Hesse C.N."/>
            <person name="Kosti I."/>
            <person name="LaButti K."/>
            <person name="Lindquist E.A."/>
            <person name="Lucas S."/>
            <person name="Salamov A.A."/>
            <person name="Bradshaw R.E."/>
            <person name="Ciuffetti L."/>
            <person name="Hamelin R.C."/>
            <person name="Kema G.H.J."/>
            <person name="Lawrence C."/>
            <person name="Scott J.A."/>
            <person name="Spatafora J.W."/>
            <person name="Turgeon B.G."/>
            <person name="de Wit P.J.G.M."/>
            <person name="Zhong S."/>
            <person name="Goodwin S.B."/>
            <person name="Grigoriev I.V."/>
        </authorList>
    </citation>
    <scope>NUCLEOTIDE SEQUENCE [LARGE SCALE GENOMIC DNA]</scope>
    <source>
        <strain evidence="2 3">SO2202</strain>
    </source>
</reference>
<dbReference type="Proteomes" id="UP000016931">
    <property type="component" value="Unassembled WGS sequence"/>
</dbReference>
<organism evidence="2 3">
    <name type="scientific">Sphaerulina musiva (strain SO2202)</name>
    <name type="common">Poplar stem canker fungus</name>
    <name type="synonym">Septoria musiva</name>
    <dbReference type="NCBI Taxonomy" id="692275"/>
    <lineage>
        <taxon>Eukaryota</taxon>
        <taxon>Fungi</taxon>
        <taxon>Dikarya</taxon>
        <taxon>Ascomycota</taxon>
        <taxon>Pezizomycotina</taxon>
        <taxon>Dothideomycetes</taxon>
        <taxon>Dothideomycetidae</taxon>
        <taxon>Mycosphaerellales</taxon>
        <taxon>Mycosphaerellaceae</taxon>
        <taxon>Sphaerulina</taxon>
    </lineage>
</organism>
<accession>N1QII9</accession>
<dbReference type="AlphaFoldDB" id="N1QII9"/>
<dbReference type="GeneID" id="27898602"/>
<evidence type="ECO:0000313" key="2">
    <source>
        <dbReference type="EMBL" id="EMF10389.1"/>
    </source>
</evidence>
<gene>
    <name evidence="2" type="ORF">SEPMUDRAFT_118945</name>
</gene>
<feature type="chain" id="PRO_5004109904" evidence="1">
    <location>
        <begin position="21"/>
        <end position="72"/>
    </location>
</feature>
<keyword evidence="3" id="KW-1185">Reference proteome</keyword>